<feature type="compositionally biased region" description="Low complexity" evidence="1">
    <location>
        <begin position="102"/>
        <end position="121"/>
    </location>
</feature>
<dbReference type="EMBL" id="VRVR01000016">
    <property type="protein sequence ID" value="KAF0852794.1"/>
    <property type="molecule type" value="Genomic_DNA"/>
</dbReference>
<keyword evidence="3" id="KW-1185">Reference proteome</keyword>
<name>A0A8K0F4B3_ANDGO</name>
<proteinExistence type="predicted"/>
<evidence type="ECO:0000313" key="3">
    <source>
        <dbReference type="Proteomes" id="UP000799049"/>
    </source>
</evidence>
<dbReference type="Proteomes" id="UP000799049">
    <property type="component" value="Unassembled WGS sequence"/>
</dbReference>
<sequence length="121" mass="13544">MIFSRLATASRISSSAAARGSHFQFLSRLTPENVRASKGDLVRLSIERHDIRIMEKSERRYTQLLWAKSTSTPVSEVEEPKNRVLRASRQVLKKLREDSASKSKASNTSNNEAASNSDVPL</sequence>
<evidence type="ECO:0000256" key="1">
    <source>
        <dbReference type="SAM" id="MobiDB-lite"/>
    </source>
</evidence>
<evidence type="ECO:0000313" key="2">
    <source>
        <dbReference type="EMBL" id="KAF0852794.1"/>
    </source>
</evidence>
<comment type="caution">
    <text evidence="2">The sequence shown here is derived from an EMBL/GenBank/DDBJ whole genome shotgun (WGS) entry which is preliminary data.</text>
</comment>
<protein>
    <submittedName>
        <fullName evidence="2">Putative mitochondrial protein</fullName>
    </submittedName>
</protein>
<feature type="region of interest" description="Disordered" evidence="1">
    <location>
        <begin position="88"/>
        <end position="121"/>
    </location>
</feature>
<accession>A0A8K0F4B3</accession>
<organism evidence="2 3">
    <name type="scientific">Andalucia godoyi</name>
    <name type="common">Flagellate</name>
    <dbReference type="NCBI Taxonomy" id="505711"/>
    <lineage>
        <taxon>Eukaryota</taxon>
        <taxon>Discoba</taxon>
        <taxon>Jakobida</taxon>
        <taxon>Andalucina</taxon>
        <taxon>Andaluciidae</taxon>
        <taxon>Andalucia</taxon>
    </lineage>
</organism>
<reference evidence="2" key="1">
    <citation type="submission" date="2019-09" db="EMBL/GenBank/DDBJ databases">
        <title>The Mitochondrial Proteome of the Jakobid, Andalucia godoyi, a Protist With the Most Gene-Rich and Bacteria-Like Mitochondrial Genome.</title>
        <authorList>
            <person name="Gray M.W."/>
            <person name="Burger G."/>
            <person name="Derelle R."/>
            <person name="Klimes V."/>
            <person name="Leger M."/>
            <person name="Sarrasin M."/>
            <person name="Vlcek C."/>
            <person name="Roger A.J."/>
            <person name="Elias M."/>
            <person name="Lang B.F."/>
        </authorList>
    </citation>
    <scope>NUCLEOTIDE SEQUENCE</scope>
    <source>
        <strain evidence="2">And28</strain>
    </source>
</reference>
<dbReference type="AlphaFoldDB" id="A0A8K0F4B3"/>
<gene>
    <name evidence="2" type="ORF">ANDGO_01031</name>
</gene>